<evidence type="ECO:0000313" key="2">
    <source>
        <dbReference type="EMBL" id="MED6141279.1"/>
    </source>
</evidence>
<gene>
    <name evidence="2" type="ORF">PIB30_101764</name>
</gene>
<sequence>MLEVLQLGALLKRCLINQKPPARKTRNPQLAHPPPAIVTDHHPPPPPPQTRSCHHHARKQASLQRSLAVPCSKLAVVVFKLAIVPAKSFVTVLKHEVVSAVLPGSFLFAPSLCLNSRRRLRKGGTQNSAPSNNDASEAADGGEDMMLLSFTLPKFSVTVFLMKMTWSCPVMRNFINPRSRQVYRIVSSNTTMKWVSIPRGLKD</sequence>
<feature type="region of interest" description="Disordered" evidence="1">
    <location>
        <begin position="21"/>
        <end position="59"/>
    </location>
</feature>
<accession>A0ABU6SXU9</accession>
<comment type="caution">
    <text evidence="2">The sequence shown here is derived from an EMBL/GenBank/DDBJ whole genome shotgun (WGS) entry which is preliminary data.</text>
</comment>
<keyword evidence="3" id="KW-1185">Reference proteome</keyword>
<dbReference type="Proteomes" id="UP001341840">
    <property type="component" value="Unassembled WGS sequence"/>
</dbReference>
<organism evidence="2 3">
    <name type="scientific">Stylosanthes scabra</name>
    <dbReference type="NCBI Taxonomy" id="79078"/>
    <lineage>
        <taxon>Eukaryota</taxon>
        <taxon>Viridiplantae</taxon>
        <taxon>Streptophyta</taxon>
        <taxon>Embryophyta</taxon>
        <taxon>Tracheophyta</taxon>
        <taxon>Spermatophyta</taxon>
        <taxon>Magnoliopsida</taxon>
        <taxon>eudicotyledons</taxon>
        <taxon>Gunneridae</taxon>
        <taxon>Pentapetalae</taxon>
        <taxon>rosids</taxon>
        <taxon>fabids</taxon>
        <taxon>Fabales</taxon>
        <taxon>Fabaceae</taxon>
        <taxon>Papilionoideae</taxon>
        <taxon>50 kb inversion clade</taxon>
        <taxon>dalbergioids sensu lato</taxon>
        <taxon>Dalbergieae</taxon>
        <taxon>Pterocarpus clade</taxon>
        <taxon>Stylosanthes</taxon>
    </lineage>
</organism>
<proteinExistence type="predicted"/>
<protein>
    <submittedName>
        <fullName evidence="2">Uncharacterized protein</fullName>
    </submittedName>
</protein>
<evidence type="ECO:0000313" key="3">
    <source>
        <dbReference type="Proteomes" id="UP001341840"/>
    </source>
</evidence>
<evidence type="ECO:0000256" key="1">
    <source>
        <dbReference type="SAM" id="MobiDB-lite"/>
    </source>
</evidence>
<reference evidence="2 3" key="1">
    <citation type="journal article" date="2023" name="Plants (Basel)">
        <title>Bridging the Gap: Combining Genomics and Transcriptomics Approaches to Understand Stylosanthes scabra, an Orphan Legume from the Brazilian Caatinga.</title>
        <authorList>
            <person name="Ferreira-Neto J.R.C."/>
            <person name="da Silva M.D."/>
            <person name="Binneck E."/>
            <person name="de Melo N.F."/>
            <person name="da Silva R.H."/>
            <person name="de Melo A.L.T.M."/>
            <person name="Pandolfi V."/>
            <person name="Bustamante F.O."/>
            <person name="Brasileiro-Vidal A.C."/>
            <person name="Benko-Iseppon A.M."/>
        </authorList>
    </citation>
    <scope>NUCLEOTIDE SEQUENCE [LARGE SCALE GENOMIC DNA]</scope>
    <source>
        <tissue evidence="2">Leaves</tissue>
    </source>
</reference>
<dbReference type="EMBL" id="JASCZI010063441">
    <property type="protein sequence ID" value="MED6141279.1"/>
    <property type="molecule type" value="Genomic_DNA"/>
</dbReference>
<name>A0ABU6SXU9_9FABA</name>